<keyword evidence="4" id="KW-1185">Reference proteome</keyword>
<feature type="domain" description="Reverse transcriptase" evidence="2">
    <location>
        <begin position="1"/>
        <end position="152"/>
    </location>
</feature>
<dbReference type="GeneTree" id="ENSGT01150000286964"/>
<protein>
    <recommendedName>
        <fullName evidence="1">RNA-directed DNA polymerase</fullName>
        <ecNumber evidence="1">2.7.7.49</ecNumber>
    </recommendedName>
</protein>
<dbReference type="SUPFAM" id="SSF56672">
    <property type="entry name" value="DNA/RNA polymerases"/>
    <property type="match status" value="1"/>
</dbReference>
<dbReference type="AlphaFoldDB" id="A0A2K5C3C4"/>
<organism evidence="3 4">
    <name type="scientific">Aotus nancymaae</name>
    <name type="common">Ma's night monkey</name>
    <dbReference type="NCBI Taxonomy" id="37293"/>
    <lineage>
        <taxon>Eukaryota</taxon>
        <taxon>Metazoa</taxon>
        <taxon>Chordata</taxon>
        <taxon>Craniata</taxon>
        <taxon>Vertebrata</taxon>
        <taxon>Euteleostomi</taxon>
        <taxon>Mammalia</taxon>
        <taxon>Eutheria</taxon>
        <taxon>Euarchontoglires</taxon>
        <taxon>Primates</taxon>
        <taxon>Haplorrhini</taxon>
        <taxon>Platyrrhini</taxon>
        <taxon>Aotidae</taxon>
        <taxon>Aotus</taxon>
    </lineage>
</organism>
<reference evidence="3" key="2">
    <citation type="submission" date="2025-09" db="UniProtKB">
        <authorList>
            <consortium name="Ensembl"/>
        </authorList>
    </citation>
    <scope>IDENTIFICATION</scope>
</reference>
<evidence type="ECO:0000259" key="2">
    <source>
        <dbReference type="PROSITE" id="PS50878"/>
    </source>
</evidence>
<dbReference type="GO" id="GO:0003964">
    <property type="term" value="F:RNA-directed DNA polymerase activity"/>
    <property type="evidence" value="ECO:0007669"/>
    <property type="project" value="UniProtKB-EC"/>
</dbReference>
<dbReference type="OMA" id="HINICPN"/>
<evidence type="ECO:0000256" key="1">
    <source>
        <dbReference type="ARBA" id="ARBA00012493"/>
    </source>
</evidence>
<evidence type="ECO:0000313" key="3">
    <source>
        <dbReference type="Ensembl" id="ENSANAP00000003190.1"/>
    </source>
</evidence>
<evidence type="ECO:0000313" key="4">
    <source>
        <dbReference type="Proteomes" id="UP000233020"/>
    </source>
</evidence>
<dbReference type="EC" id="2.7.7.49" evidence="1"/>
<dbReference type="PANTHER" id="PTHR19446">
    <property type="entry name" value="REVERSE TRANSCRIPTASES"/>
    <property type="match status" value="1"/>
</dbReference>
<accession>A0A2K5C3C4</accession>
<dbReference type="Ensembl" id="ENSANAT00000020807.1">
    <property type="protein sequence ID" value="ENSANAP00000003190.1"/>
    <property type="gene ID" value="ENSANAG00000019517.1"/>
</dbReference>
<sequence>MDGTYLKIIKTVYDKPTANIILNGQKLEAFPLKSGTRQGCLLSPLLFNIVLEVLARALRQEKEIKGIQLGKEKVKLSLFADDMIVYLEDPIVSAQNLLKLISKFSKVSGCKINVQKSQTFLYTNKRLKESQIKNELPFTIGTKRIKYLGIQLTKDVKDLFKENYKPLHKEIREDTNRWKNISCSWLGRINIVKMAILPKVLYRFNAISSKLPMTLFTDLEKTTLNFIWNRKRAPITRTILSKKNKAGGIALPDFKLCYKATVIKTAWYWYQNRDIDQ</sequence>
<dbReference type="CDD" id="cd01650">
    <property type="entry name" value="RT_nLTR_like"/>
    <property type="match status" value="1"/>
</dbReference>
<dbReference type="Pfam" id="PF00078">
    <property type="entry name" value="RVT_1"/>
    <property type="match status" value="1"/>
</dbReference>
<reference evidence="3" key="1">
    <citation type="submission" date="2025-08" db="UniProtKB">
        <authorList>
            <consortium name="Ensembl"/>
        </authorList>
    </citation>
    <scope>IDENTIFICATION</scope>
</reference>
<dbReference type="InterPro" id="IPR043502">
    <property type="entry name" value="DNA/RNA_pol_sf"/>
</dbReference>
<dbReference type="Proteomes" id="UP000233020">
    <property type="component" value="Unplaced"/>
</dbReference>
<name>A0A2K5C3C4_AOTNA</name>
<dbReference type="InterPro" id="IPR000477">
    <property type="entry name" value="RT_dom"/>
</dbReference>
<dbReference type="PROSITE" id="PS50878">
    <property type="entry name" value="RT_POL"/>
    <property type="match status" value="1"/>
</dbReference>
<dbReference type="STRING" id="37293.ENSANAP00000003190"/>
<proteinExistence type="predicted"/>